<feature type="region of interest" description="Disordered" evidence="1">
    <location>
        <begin position="1"/>
        <end position="64"/>
    </location>
</feature>
<dbReference type="RefSeq" id="WP_266284040.1">
    <property type="nucleotide sequence ID" value="NZ_JAPKNF010000004.1"/>
</dbReference>
<accession>A0ABU0MC06</accession>
<dbReference type="Pfam" id="PF13770">
    <property type="entry name" value="DUF4169"/>
    <property type="match status" value="1"/>
</dbReference>
<dbReference type="InterPro" id="IPR025227">
    <property type="entry name" value="DUF4169"/>
</dbReference>
<proteinExistence type="predicted"/>
<sequence length="64" mass="7388">MPDPINLNRFRKQKARAEKEAQAAENRVRFGRTKAEKEAEAEEAARKARLLDGHRRDGDEPDRS</sequence>
<keyword evidence="3" id="KW-1185">Reference proteome</keyword>
<comment type="caution">
    <text evidence="2">The sequence shown here is derived from an EMBL/GenBank/DDBJ whole genome shotgun (WGS) entry which is preliminary data.</text>
</comment>
<dbReference type="Proteomes" id="UP001223743">
    <property type="component" value="Unassembled WGS sequence"/>
</dbReference>
<gene>
    <name evidence="2" type="ORF">QO015_004104</name>
</gene>
<name>A0ABU0MC06_9HYPH</name>
<reference evidence="2 3" key="1">
    <citation type="submission" date="2023-07" db="EMBL/GenBank/DDBJ databases">
        <title>Genomic Encyclopedia of Type Strains, Phase IV (KMG-IV): sequencing the most valuable type-strain genomes for metagenomic binning, comparative biology and taxonomic classification.</title>
        <authorList>
            <person name="Goeker M."/>
        </authorList>
    </citation>
    <scope>NUCLEOTIDE SEQUENCE [LARGE SCALE GENOMIC DNA]</scope>
    <source>
        <strain evidence="2 3">B1-1</strain>
    </source>
</reference>
<dbReference type="EMBL" id="JAUSWJ010000001">
    <property type="protein sequence ID" value="MDQ0518491.1"/>
    <property type="molecule type" value="Genomic_DNA"/>
</dbReference>
<evidence type="ECO:0008006" key="4">
    <source>
        <dbReference type="Google" id="ProtNLM"/>
    </source>
</evidence>
<evidence type="ECO:0000313" key="2">
    <source>
        <dbReference type="EMBL" id="MDQ0518491.1"/>
    </source>
</evidence>
<evidence type="ECO:0000313" key="3">
    <source>
        <dbReference type="Proteomes" id="UP001223743"/>
    </source>
</evidence>
<organism evidence="2 3">
    <name type="scientific">Kaistia geumhonensis</name>
    <dbReference type="NCBI Taxonomy" id="410839"/>
    <lineage>
        <taxon>Bacteria</taxon>
        <taxon>Pseudomonadati</taxon>
        <taxon>Pseudomonadota</taxon>
        <taxon>Alphaproteobacteria</taxon>
        <taxon>Hyphomicrobiales</taxon>
        <taxon>Kaistiaceae</taxon>
        <taxon>Kaistia</taxon>
    </lineage>
</organism>
<feature type="compositionally biased region" description="Basic and acidic residues" evidence="1">
    <location>
        <begin position="15"/>
        <end position="64"/>
    </location>
</feature>
<protein>
    <recommendedName>
        <fullName evidence="4">DUF4169 domain-containing protein</fullName>
    </recommendedName>
</protein>
<evidence type="ECO:0000256" key="1">
    <source>
        <dbReference type="SAM" id="MobiDB-lite"/>
    </source>
</evidence>